<evidence type="ECO:0000256" key="3">
    <source>
        <dbReference type="SAM" id="MobiDB-lite"/>
    </source>
</evidence>
<dbReference type="Pfam" id="PF00076">
    <property type="entry name" value="RRM_1"/>
    <property type="match status" value="1"/>
</dbReference>
<dbReference type="GO" id="GO:0003723">
    <property type="term" value="F:RNA binding"/>
    <property type="evidence" value="ECO:0007669"/>
    <property type="project" value="UniProtKB-UniRule"/>
</dbReference>
<evidence type="ECO:0000313" key="6">
    <source>
        <dbReference type="Proteomes" id="UP001566132"/>
    </source>
</evidence>
<dbReference type="PANTHER" id="PTHR21245">
    <property type="entry name" value="HETEROGENEOUS NUCLEAR RIBONUCLEOPROTEIN"/>
    <property type="match status" value="1"/>
</dbReference>
<dbReference type="InterPro" id="IPR000504">
    <property type="entry name" value="RRM_dom"/>
</dbReference>
<dbReference type="InterPro" id="IPR012677">
    <property type="entry name" value="Nucleotide-bd_a/b_plait_sf"/>
</dbReference>
<dbReference type="AlphaFoldDB" id="A0ABD1F8H1"/>
<feature type="compositionally biased region" description="Polar residues" evidence="3">
    <location>
        <begin position="289"/>
        <end position="298"/>
    </location>
</feature>
<evidence type="ECO:0000313" key="5">
    <source>
        <dbReference type="EMBL" id="KAL1513748.1"/>
    </source>
</evidence>
<accession>A0ABD1F8H1</accession>
<dbReference type="InterPro" id="IPR035979">
    <property type="entry name" value="RBD_domain_sf"/>
</dbReference>
<proteinExistence type="predicted"/>
<dbReference type="CDD" id="cd00590">
    <property type="entry name" value="RRM_SF"/>
    <property type="match status" value="1"/>
</dbReference>
<keyword evidence="6" id="KW-1185">Reference proteome</keyword>
<organism evidence="5 6">
    <name type="scientific">Hypothenemus hampei</name>
    <name type="common">Coffee berry borer</name>
    <dbReference type="NCBI Taxonomy" id="57062"/>
    <lineage>
        <taxon>Eukaryota</taxon>
        <taxon>Metazoa</taxon>
        <taxon>Ecdysozoa</taxon>
        <taxon>Arthropoda</taxon>
        <taxon>Hexapoda</taxon>
        <taxon>Insecta</taxon>
        <taxon>Pterygota</taxon>
        <taxon>Neoptera</taxon>
        <taxon>Endopterygota</taxon>
        <taxon>Coleoptera</taxon>
        <taxon>Polyphaga</taxon>
        <taxon>Cucujiformia</taxon>
        <taxon>Curculionidae</taxon>
        <taxon>Scolytinae</taxon>
        <taxon>Hypothenemus</taxon>
    </lineage>
</organism>
<evidence type="ECO:0000259" key="4">
    <source>
        <dbReference type="PROSITE" id="PS50102"/>
    </source>
</evidence>
<feature type="region of interest" description="Disordered" evidence="3">
    <location>
        <begin position="271"/>
        <end position="298"/>
    </location>
</feature>
<dbReference type="PROSITE" id="PS50102">
    <property type="entry name" value="RRM"/>
    <property type="match status" value="1"/>
</dbReference>
<dbReference type="EMBL" id="JBDJPC010000002">
    <property type="protein sequence ID" value="KAL1513748.1"/>
    <property type="molecule type" value="Genomic_DNA"/>
</dbReference>
<gene>
    <name evidence="5" type="ORF">ABEB36_003118</name>
</gene>
<name>A0ABD1F8H1_HYPHA</name>
<evidence type="ECO:0000256" key="1">
    <source>
        <dbReference type="ARBA" id="ARBA00022884"/>
    </source>
</evidence>
<evidence type="ECO:0000256" key="2">
    <source>
        <dbReference type="PROSITE-ProRule" id="PRU00176"/>
    </source>
</evidence>
<dbReference type="Proteomes" id="UP001566132">
    <property type="component" value="Unassembled WGS sequence"/>
</dbReference>
<dbReference type="Gene3D" id="3.30.70.330">
    <property type="match status" value="2"/>
</dbReference>
<dbReference type="SMART" id="SM00360">
    <property type="entry name" value="RRM"/>
    <property type="match status" value="1"/>
</dbReference>
<reference evidence="5 6" key="1">
    <citation type="submission" date="2024-05" db="EMBL/GenBank/DDBJ databases">
        <title>Genetic variation in Jamaican populations of the coffee berry borer (Hypothenemus hampei).</title>
        <authorList>
            <person name="Errbii M."/>
            <person name="Myrie A."/>
        </authorList>
    </citation>
    <scope>NUCLEOTIDE SEQUENCE [LARGE SCALE GENOMIC DNA]</scope>
    <source>
        <strain evidence="5">JA-Hopewell-2020-01-JO</strain>
        <tissue evidence="5">Whole body</tissue>
    </source>
</reference>
<keyword evidence="1 2" id="KW-0694">RNA-binding</keyword>
<protein>
    <recommendedName>
        <fullName evidence="4">RRM domain-containing protein</fullName>
    </recommendedName>
</protein>
<feature type="domain" description="RRM" evidence="4">
    <location>
        <begin position="50"/>
        <end position="133"/>
    </location>
</feature>
<dbReference type="SUPFAM" id="SSF54928">
    <property type="entry name" value="RNA-binding domain, RBD"/>
    <property type="match status" value="2"/>
</dbReference>
<comment type="caution">
    <text evidence="5">The sequence shown here is derived from an EMBL/GenBank/DDBJ whole genome shotgun (WGS) entry which is preliminary data.</text>
</comment>
<sequence>MVRGDSNKNRGFGFVTYLNKVCARKALVHLEKKAFLCGEPLFVQMSLDNCRIFLGGISIYMTKDDVWKELSSCYGVTNIVDVIMYRKYGQQSQNRGFAFLEFRTHEEAAYFRSKFQNKLILFGYKLLVDWSIPVMENDYDDSSNEDFAYIHLNTREDAELLLEKLKCFYQNTLVEVSFSKPQNKFNQRNYRDKVLSLRSAQYSSEKYKCRSVSNFSPCSISPITDYGENSLPLYYFETRRQLESMRYKLEFLQYQLNQASIDSQSSISRPCSSYMGTEEENTDFENTRLVDTNSSLLQ</sequence>